<dbReference type="AlphaFoldDB" id="A0AAP0KKC5"/>
<reference evidence="1 2" key="1">
    <citation type="submission" date="2024-01" db="EMBL/GenBank/DDBJ databases">
        <title>Genome assemblies of Stephania.</title>
        <authorList>
            <person name="Yang L."/>
        </authorList>
    </citation>
    <scope>NUCLEOTIDE SEQUENCE [LARGE SCALE GENOMIC DNA]</scope>
    <source>
        <strain evidence="1">QJT</strain>
        <tissue evidence="1">Leaf</tissue>
    </source>
</reference>
<proteinExistence type="predicted"/>
<evidence type="ECO:0000313" key="1">
    <source>
        <dbReference type="EMBL" id="KAK9152820.1"/>
    </source>
</evidence>
<dbReference type="EMBL" id="JBBNAE010000001">
    <property type="protein sequence ID" value="KAK9152820.1"/>
    <property type="molecule type" value="Genomic_DNA"/>
</dbReference>
<name>A0AAP0KKC5_9MAGN</name>
<gene>
    <name evidence="1" type="ORF">Sjap_000300</name>
</gene>
<keyword evidence="2" id="KW-1185">Reference proteome</keyword>
<evidence type="ECO:0000313" key="2">
    <source>
        <dbReference type="Proteomes" id="UP001417504"/>
    </source>
</evidence>
<comment type="caution">
    <text evidence="1">The sequence shown here is derived from an EMBL/GenBank/DDBJ whole genome shotgun (WGS) entry which is preliminary data.</text>
</comment>
<sequence>MTPGPELFHMSSAYTRVTHVTSFSERARENAETDLGVVFDRLRWEFELSRTGQNFLIEIAQWVQSRVPTGRTKRRLTIISESAARHGTRL</sequence>
<dbReference type="Proteomes" id="UP001417504">
    <property type="component" value="Unassembled WGS sequence"/>
</dbReference>
<protein>
    <submittedName>
        <fullName evidence="1">Uncharacterized protein</fullName>
    </submittedName>
</protein>
<organism evidence="1 2">
    <name type="scientific">Stephania japonica</name>
    <dbReference type="NCBI Taxonomy" id="461633"/>
    <lineage>
        <taxon>Eukaryota</taxon>
        <taxon>Viridiplantae</taxon>
        <taxon>Streptophyta</taxon>
        <taxon>Embryophyta</taxon>
        <taxon>Tracheophyta</taxon>
        <taxon>Spermatophyta</taxon>
        <taxon>Magnoliopsida</taxon>
        <taxon>Ranunculales</taxon>
        <taxon>Menispermaceae</taxon>
        <taxon>Menispermoideae</taxon>
        <taxon>Cissampelideae</taxon>
        <taxon>Stephania</taxon>
    </lineage>
</organism>
<accession>A0AAP0KKC5</accession>